<organism evidence="1 2">
    <name type="scientific">Streptomyces formicae</name>
    <dbReference type="NCBI Taxonomy" id="1616117"/>
    <lineage>
        <taxon>Bacteria</taxon>
        <taxon>Bacillati</taxon>
        <taxon>Actinomycetota</taxon>
        <taxon>Actinomycetes</taxon>
        <taxon>Kitasatosporales</taxon>
        <taxon>Streptomycetaceae</taxon>
        <taxon>Streptomyces</taxon>
    </lineage>
</organism>
<dbReference type="EMBL" id="CP071872">
    <property type="protein sequence ID" value="UNM15974.1"/>
    <property type="molecule type" value="Genomic_DNA"/>
</dbReference>
<evidence type="ECO:0000313" key="1">
    <source>
        <dbReference type="EMBL" id="UNM15974.1"/>
    </source>
</evidence>
<dbReference type="InterPro" id="IPR021373">
    <property type="entry name" value="DUF2993"/>
</dbReference>
<keyword evidence="2" id="KW-1185">Reference proteome</keyword>
<dbReference type="Proteomes" id="UP000828924">
    <property type="component" value="Chromosome"/>
</dbReference>
<name>A0ABY3WTK1_9ACTN</name>
<dbReference type="Pfam" id="PF11209">
    <property type="entry name" value="LmeA"/>
    <property type="match status" value="1"/>
</dbReference>
<evidence type="ECO:0000313" key="2">
    <source>
        <dbReference type="Proteomes" id="UP000828924"/>
    </source>
</evidence>
<dbReference type="RefSeq" id="WP_242338198.1">
    <property type="nucleotide sequence ID" value="NZ_CP071872.1"/>
</dbReference>
<reference evidence="1 2" key="1">
    <citation type="submission" date="2021-03" db="EMBL/GenBank/DDBJ databases">
        <title>Complete genome of Streptomyces formicae strain 1H-GS9 (DSM 100524).</title>
        <authorList>
            <person name="Atanasov K.E."/>
            <person name="Altabella T."/>
            <person name="Ferrer A."/>
        </authorList>
    </citation>
    <scope>NUCLEOTIDE SEQUENCE [LARGE SCALE GENOMIC DNA]</scope>
    <source>
        <strain evidence="1 2">1H-GS9</strain>
    </source>
</reference>
<gene>
    <name evidence="1" type="ORF">J4032_34895</name>
</gene>
<protein>
    <submittedName>
        <fullName evidence="1">DUF2993 domain-containing protein</fullName>
    </submittedName>
</protein>
<proteinExistence type="predicted"/>
<sequence length="248" mass="25539">MRALRALLITAVILGGLFAIADRLAVGFAESEVAAKVRSSQGLSTEPEVSINGFPFLTQMVGSELEDVEVRLGGVQATAGGHEVEVTEVAAELTGVRLNGLTSAVADRATGSARISYADLGKSAPEGATVSYAGPERAAKGQVKVVGPATELLQGAGIDIPGFAEAMLEGRTLTTYSTVSITNGDTVRLRAAELPELPVPGLDRKLREAVDYDLEIDGLPSTIKLDKVTTDETGLGFSGVGTNVSLAG</sequence>
<accession>A0ABY3WTK1</accession>